<dbReference type="CDD" id="cd17320">
    <property type="entry name" value="MFS_MdfA_MDR_like"/>
    <property type="match status" value="1"/>
</dbReference>
<keyword evidence="3 6" id="KW-0812">Transmembrane</keyword>
<evidence type="ECO:0000256" key="3">
    <source>
        <dbReference type="ARBA" id="ARBA00022692"/>
    </source>
</evidence>
<organism evidence="8 9">
    <name type="scientific">Azorhizobium oxalatiphilum</name>
    <dbReference type="NCBI Taxonomy" id="980631"/>
    <lineage>
        <taxon>Bacteria</taxon>
        <taxon>Pseudomonadati</taxon>
        <taxon>Pseudomonadota</taxon>
        <taxon>Alphaproteobacteria</taxon>
        <taxon>Hyphomicrobiales</taxon>
        <taxon>Xanthobacteraceae</taxon>
        <taxon>Azorhizobium</taxon>
    </lineage>
</organism>
<dbReference type="AlphaFoldDB" id="A0A917BXL1"/>
<dbReference type="PROSITE" id="PS50850">
    <property type="entry name" value="MFS"/>
    <property type="match status" value="1"/>
</dbReference>
<keyword evidence="5 6" id="KW-0472">Membrane</keyword>
<feature type="transmembrane region" description="Helical" evidence="6">
    <location>
        <begin position="382"/>
        <end position="404"/>
    </location>
</feature>
<dbReference type="InterPro" id="IPR050189">
    <property type="entry name" value="MFS_Efflux_Transporters"/>
</dbReference>
<dbReference type="InterPro" id="IPR020846">
    <property type="entry name" value="MFS_dom"/>
</dbReference>
<dbReference type="InterPro" id="IPR036259">
    <property type="entry name" value="MFS_trans_sf"/>
</dbReference>
<keyword evidence="2" id="KW-1003">Cell membrane</keyword>
<feature type="transmembrane region" description="Helical" evidence="6">
    <location>
        <begin position="320"/>
        <end position="338"/>
    </location>
</feature>
<keyword evidence="4 6" id="KW-1133">Transmembrane helix</keyword>
<dbReference type="Proteomes" id="UP000606044">
    <property type="component" value="Unassembled WGS sequence"/>
</dbReference>
<feature type="transmembrane region" description="Helical" evidence="6">
    <location>
        <begin position="111"/>
        <end position="134"/>
    </location>
</feature>
<dbReference type="PANTHER" id="PTHR43124">
    <property type="entry name" value="PURINE EFFLUX PUMP PBUE"/>
    <property type="match status" value="1"/>
</dbReference>
<dbReference type="Gene3D" id="1.20.1720.10">
    <property type="entry name" value="Multidrug resistance protein D"/>
    <property type="match status" value="1"/>
</dbReference>
<feature type="transmembrane region" description="Helical" evidence="6">
    <location>
        <begin position="292"/>
        <end position="314"/>
    </location>
</feature>
<feature type="transmembrane region" description="Helical" evidence="6">
    <location>
        <begin position="88"/>
        <end position="105"/>
    </location>
</feature>
<keyword evidence="9" id="KW-1185">Reference proteome</keyword>
<evidence type="ECO:0000313" key="8">
    <source>
        <dbReference type="EMBL" id="GGF60496.1"/>
    </source>
</evidence>
<dbReference type="Pfam" id="PF07690">
    <property type="entry name" value="MFS_1"/>
    <property type="match status" value="1"/>
</dbReference>
<accession>A0A917BXL1</accession>
<dbReference type="InterPro" id="IPR011701">
    <property type="entry name" value="MFS"/>
</dbReference>
<evidence type="ECO:0000256" key="1">
    <source>
        <dbReference type="ARBA" id="ARBA00004651"/>
    </source>
</evidence>
<name>A0A917BXL1_9HYPH</name>
<feature type="transmembrane region" description="Helical" evidence="6">
    <location>
        <begin position="350"/>
        <end position="376"/>
    </location>
</feature>
<dbReference type="EMBL" id="BMCT01000002">
    <property type="protein sequence ID" value="GGF60496.1"/>
    <property type="molecule type" value="Genomic_DNA"/>
</dbReference>
<evidence type="ECO:0000256" key="5">
    <source>
        <dbReference type="ARBA" id="ARBA00023136"/>
    </source>
</evidence>
<proteinExistence type="predicted"/>
<feature type="domain" description="Major facilitator superfamily (MFS) profile" evidence="7">
    <location>
        <begin position="18"/>
        <end position="406"/>
    </location>
</feature>
<gene>
    <name evidence="8" type="ORF">GCM10007301_20290</name>
</gene>
<evidence type="ECO:0000256" key="6">
    <source>
        <dbReference type="SAM" id="Phobius"/>
    </source>
</evidence>
<dbReference type="RefSeq" id="WP_188578046.1">
    <property type="nucleotide sequence ID" value="NZ_BMCT01000002.1"/>
</dbReference>
<dbReference type="PANTHER" id="PTHR43124:SF3">
    <property type="entry name" value="CHLORAMPHENICOL EFFLUX PUMP RV0191"/>
    <property type="match status" value="1"/>
</dbReference>
<comment type="caution">
    <text evidence="8">The sequence shown here is derived from an EMBL/GenBank/DDBJ whole genome shotgun (WGS) entry which is preliminary data.</text>
</comment>
<sequence>MSKQDRGAAPSAASAPSFYEFVALVALMMGTTAFSIDNLLPAFEPIRQDLGVTRPGDLQLIVTAFMLGFALMQLVFGTISDVIGRKPALMMGLIIYCVGTVLALVTDNYTVLLIARVIQGMGAAASRVLSVAIVRDRFKGRDMARVMSLCMMVFLVVPVVAPAIGSGILMIGTWHHIFVAMLALTVVLAVWFGARMPETLHPEYRQRFSLGNIARGMRLTVTTRRAIGYSTSMGLMMGALMAFVGSSEQIFDSEVYHLGVWFPIAFSVVAAVMSVASFINSKLVGRFGMRHLSHAAIIGFFLTGVVQTGFGLAYDGRPPLLVFCALVALNQALFALTVPNFNSMAMEPLGAIAGTASSFIGFYTTLLGAVFGMIVGQAVSGSVLPLSVGYMVLGGLAILSTLWAEKWRLFGGQITPH</sequence>
<protein>
    <submittedName>
        <fullName evidence="8">Bcr/CflA family drug resistance efflux transporter</fullName>
    </submittedName>
</protein>
<feature type="transmembrane region" description="Helical" evidence="6">
    <location>
        <begin position="226"/>
        <end position="246"/>
    </location>
</feature>
<reference evidence="8" key="1">
    <citation type="journal article" date="2014" name="Int. J. Syst. Evol. Microbiol.">
        <title>Complete genome sequence of Corynebacterium casei LMG S-19264T (=DSM 44701T), isolated from a smear-ripened cheese.</title>
        <authorList>
            <consortium name="US DOE Joint Genome Institute (JGI-PGF)"/>
            <person name="Walter F."/>
            <person name="Albersmeier A."/>
            <person name="Kalinowski J."/>
            <person name="Ruckert C."/>
        </authorList>
    </citation>
    <scope>NUCLEOTIDE SEQUENCE</scope>
    <source>
        <strain evidence="8">CCM 7897</strain>
    </source>
</reference>
<dbReference type="GO" id="GO:0022857">
    <property type="term" value="F:transmembrane transporter activity"/>
    <property type="evidence" value="ECO:0007669"/>
    <property type="project" value="InterPro"/>
</dbReference>
<reference evidence="8" key="2">
    <citation type="submission" date="2020-09" db="EMBL/GenBank/DDBJ databases">
        <authorList>
            <person name="Sun Q."/>
            <person name="Sedlacek I."/>
        </authorList>
    </citation>
    <scope>NUCLEOTIDE SEQUENCE</scope>
    <source>
        <strain evidence="8">CCM 7897</strain>
    </source>
</reference>
<comment type="subcellular location">
    <subcellularLocation>
        <location evidence="1">Cell membrane</location>
        <topology evidence="1">Multi-pass membrane protein</topology>
    </subcellularLocation>
</comment>
<dbReference type="SUPFAM" id="SSF103473">
    <property type="entry name" value="MFS general substrate transporter"/>
    <property type="match status" value="1"/>
</dbReference>
<feature type="transmembrane region" description="Helical" evidence="6">
    <location>
        <begin position="146"/>
        <end position="171"/>
    </location>
</feature>
<evidence type="ECO:0000256" key="2">
    <source>
        <dbReference type="ARBA" id="ARBA00022475"/>
    </source>
</evidence>
<evidence type="ECO:0000313" key="9">
    <source>
        <dbReference type="Proteomes" id="UP000606044"/>
    </source>
</evidence>
<feature type="transmembrane region" description="Helical" evidence="6">
    <location>
        <begin position="60"/>
        <end position="76"/>
    </location>
</feature>
<evidence type="ECO:0000256" key="4">
    <source>
        <dbReference type="ARBA" id="ARBA00022989"/>
    </source>
</evidence>
<feature type="transmembrane region" description="Helical" evidence="6">
    <location>
        <begin position="21"/>
        <end position="40"/>
    </location>
</feature>
<evidence type="ECO:0000259" key="7">
    <source>
        <dbReference type="PROSITE" id="PS50850"/>
    </source>
</evidence>
<dbReference type="GO" id="GO:0005886">
    <property type="term" value="C:plasma membrane"/>
    <property type="evidence" value="ECO:0007669"/>
    <property type="project" value="UniProtKB-SubCell"/>
</dbReference>
<feature type="transmembrane region" description="Helical" evidence="6">
    <location>
        <begin position="258"/>
        <end position="280"/>
    </location>
</feature>
<feature type="transmembrane region" description="Helical" evidence="6">
    <location>
        <begin position="177"/>
        <end position="194"/>
    </location>
</feature>